<dbReference type="PANTHER" id="PTHR48079">
    <property type="entry name" value="PROTEIN YEEZ"/>
    <property type="match status" value="1"/>
</dbReference>
<feature type="domain" description="NAD-dependent epimerase/dehydratase" evidence="1">
    <location>
        <begin position="3"/>
        <end position="220"/>
    </location>
</feature>
<dbReference type="Gene3D" id="3.40.50.720">
    <property type="entry name" value="NAD(P)-binding Rossmann-like Domain"/>
    <property type="match status" value="1"/>
</dbReference>
<dbReference type="SUPFAM" id="SSF51735">
    <property type="entry name" value="NAD(P)-binding Rossmann-fold domains"/>
    <property type="match status" value="1"/>
</dbReference>
<dbReference type="GO" id="GO:0005737">
    <property type="term" value="C:cytoplasm"/>
    <property type="evidence" value="ECO:0007669"/>
    <property type="project" value="TreeGrafter"/>
</dbReference>
<dbReference type="Pfam" id="PF01370">
    <property type="entry name" value="Epimerase"/>
    <property type="match status" value="1"/>
</dbReference>
<dbReference type="GO" id="GO:0004029">
    <property type="term" value="F:aldehyde dehydrogenase (NAD+) activity"/>
    <property type="evidence" value="ECO:0007669"/>
    <property type="project" value="TreeGrafter"/>
</dbReference>
<reference evidence="2" key="1">
    <citation type="submission" date="2020-10" db="EMBL/GenBank/DDBJ databases">
        <title>Taxonomic study of unclassified bacteria belonging to the class Ktedonobacteria.</title>
        <authorList>
            <person name="Yabe S."/>
            <person name="Wang C.M."/>
            <person name="Zheng Y."/>
            <person name="Sakai Y."/>
            <person name="Cavaletti L."/>
            <person name="Monciardini P."/>
            <person name="Donadio S."/>
        </authorList>
    </citation>
    <scope>NUCLEOTIDE SEQUENCE</scope>
    <source>
        <strain evidence="2">ID150040</strain>
    </source>
</reference>
<dbReference type="RefSeq" id="WP_220205392.1">
    <property type="nucleotide sequence ID" value="NZ_BNJK01000001.1"/>
</dbReference>
<sequence>MKILLAGAAGVIGRRLVPLLVAAGHEVVGTTRSPEKNQLLQQMGATPVIVDAFDRTGVATTMREVQPDVVIHQLTDLSAWDLAANSRIRKDGTRNLVDAAREAGVQHFITQSIAWAYAPGNGPADETVPLDTEAPEPRRGTVEGVQVLEQATAELERGIVLRYGLFYGPGTWYAPGGSVAEQVQQGQVPANQGITSFLHVDDAARATLLALDWPAGIYNIVDDEPAPGTSWLPVYAATLHAPEPPVSTEHPRAARGALNTRARQLLHWQPLYPTWREGFVAQAQ</sequence>
<dbReference type="PANTHER" id="PTHR48079:SF6">
    <property type="entry name" value="NAD(P)-BINDING DOMAIN-CONTAINING PROTEIN-RELATED"/>
    <property type="match status" value="1"/>
</dbReference>
<dbReference type="InterPro" id="IPR051783">
    <property type="entry name" value="NAD(P)-dependent_oxidoreduct"/>
</dbReference>
<dbReference type="Proteomes" id="UP000597444">
    <property type="component" value="Unassembled WGS sequence"/>
</dbReference>
<evidence type="ECO:0000313" key="2">
    <source>
        <dbReference type="EMBL" id="GHO94678.1"/>
    </source>
</evidence>
<comment type="caution">
    <text evidence="2">The sequence shown here is derived from an EMBL/GenBank/DDBJ whole genome shotgun (WGS) entry which is preliminary data.</text>
</comment>
<proteinExistence type="predicted"/>
<organism evidence="2 3">
    <name type="scientific">Reticulibacter mediterranei</name>
    <dbReference type="NCBI Taxonomy" id="2778369"/>
    <lineage>
        <taxon>Bacteria</taxon>
        <taxon>Bacillati</taxon>
        <taxon>Chloroflexota</taxon>
        <taxon>Ktedonobacteria</taxon>
        <taxon>Ktedonobacterales</taxon>
        <taxon>Reticulibacteraceae</taxon>
        <taxon>Reticulibacter</taxon>
    </lineage>
</organism>
<gene>
    <name evidence="2" type="ORF">KSF_047260</name>
</gene>
<evidence type="ECO:0000313" key="3">
    <source>
        <dbReference type="Proteomes" id="UP000597444"/>
    </source>
</evidence>
<protein>
    <submittedName>
        <fullName evidence="2">dTDP-glucose 4,6-dehydratase</fullName>
    </submittedName>
</protein>
<keyword evidence="3" id="KW-1185">Reference proteome</keyword>
<name>A0A8J3ILN7_9CHLR</name>
<dbReference type="EMBL" id="BNJK01000001">
    <property type="protein sequence ID" value="GHO94678.1"/>
    <property type="molecule type" value="Genomic_DNA"/>
</dbReference>
<dbReference type="InterPro" id="IPR036291">
    <property type="entry name" value="NAD(P)-bd_dom_sf"/>
</dbReference>
<dbReference type="AlphaFoldDB" id="A0A8J3ILN7"/>
<accession>A0A8J3ILN7</accession>
<dbReference type="InterPro" id="IPR001509">
    <property type="entry name" value="Epimerase_deHydtase"/>
</dbReference>
<evidence type="ECO:0000259" key="1">
    <source>
        <dbReference type="Pfam" id="PF01370"/>
    </source>
</evidence>